<evidence type="ECO:0000256" key="10">
    <source>
        <dbReference type="ARBA" id="ARBA00023163"/>
    </source>
</evidence>
<evidence type="ECO:0000256" key="7">
    <source>
        <dbReference type="ARBA" id="ARBA00023002"/>
    </source>
</evidence>
<feature type="region of interest" description="Disordered" evidence="13">
    <location>
        <begin position="859"/>
        <end position="878"/>
    </location>
</feature>
<keyword evidence="4" id="KW-0479">Metal-binding</keyword>
<feature type="domain" description="JmjC" evidence="15">
    <location>
        <begin position="134"/>
        <end position="300"/>
    </location>
</feature>
<dbReference type="PROSITE" id="PS51184">
    <property type="entry name" value="JMJC"/>
    <property type="match status" value="1"/>
</dbReference>
<evidence type="ECO:0000256" key="13">
    <source>
        <dbReference type="SAM" id="MobiDB-lite"/>
    </source>
</evidence>
<dbReference type="EC" id="1.14.11.66" evidence="3"/>
<evidence type="ECO:0000256" key="6">
    <source>
        <dbReference type="ARBA" id="ARBA00022853"/>
    </source>
</evidence>
<dbReference type="PANTHER" id="PTHR10694:SF129">
    <property type="entry name" value="LYSINE-SPECIFIC DEMETHYLASE 4B-RELATED"/>
    <property type="match status" value="1"/>
</dbReference>
<dbReference type="GO" id="GO:0046872">
    <property type="term" value="F:metal ion binding"/>
    <property type="evidence" value="ECO:0007669"/>
    <property type="project" value="UniProtKB-KW"/>
</dbReference>
<evidence type="ECO:0000256" key="12">
    <source>
        <dbReference type="ARBA" id="ARBA00049349"/>
    </source>
</evidence>
<dbReference type="Gene3D" id="2.60.120.650">
    <property type="entry name" value="Cupin"/>
    <property type="match status" value="1"/>
</dbReference>
<organism evidence="16">
    <name type="scientific">Tabanus bromius</name>
    <name type="common">Band-eyed brown horse fly</name>
    <dbReference type="NCBI Taxonomy" id="304241"/>
    <lineage>
        <taxon>Eukaryota</taxon>
        <taxon>Metazoa</taxon>
        <taxon>Ecdysozoa</taxon>
        <taxon>Arthropoda</taxon>
        <taxon>Hexapoda</taxon>
        <taxon>Insecta</taxon>
        <taxon>Pterygota</taxon>
        <taxon>Neoptera</taxon>
        <taxon>Endopterygota</taxon>
        <taxon>Diptera</taxon>
        <taxon>Brachycera</taxon>
        <taxon>Tabanomorpha</taxon>
        <taxon>Tabanoidea</taxon>
        <taxon>Tabanidae</taxon>
        <taxon>Tabanus</taxon>
    </lineage>
</organism>
<dbReference type="GO" id="GO:0010468">
    <property type="term" value="P:regulation of gene expression"/>
    <property type="evidence" value="ECO:0007669"/>
    <property type="project" value="TreeGrafter"/>
</dbReference>
<feature type="compositionally biased region" description="Polar residues" evidence="13">
    <location>
        <begin position="859"/>
        <end position="872"/>
    </location>
</feature>
<evidence type="ECO:0000256" key="11">
    <source>
        <dbReference type="ARBA" id="ARBA00023242"/>
    </source>
</evidence>
<keyword evidence="8" id="KW-0408">Iron</keyword>
<evidence type="ECO:0000256" key="5">
    <source>
        <dbReference type="ARBA" id="ARBA00022833"/>
    </source>
</evidence>
<proteinExistence type="evidence at transcript level"/>
<dbReference type="GO" id="GO:0005634">
    <property type="term" value="C:nucleus"/>
    <property type="evidence" value="ECO:0007669"/>
    <property type="project" value="UniProtKB-SubCell"/>
</dbReference>
<dbReference type="SMART" id="SM00558">
    <property type="entry name" value="JmjC"/>
    <property type="match status" value="1"/>
</dbReference>
<feature type="non-terminal residue" evidence="16">
    <location>
        <position position="1"/>
    </location>
</feature>
<reference evidence="16" key="1">
    <citation type="journal article" date="2015" name="Insect Biochem. Mol. Biol.">
        <title>An insight into the sialome of the horse fly, Tabanus bromius.</title>
        <authorList>
            <person name="Ribeiro J.M."/>
            <person name="Kazimirova M."/>
            <person name="Takac P."/>
            <person name="Andersen J.F."/>
            <person name="Francischetti I.M."/>
        </authorList>
    </citation>
    <scope>NUCLEOTIDE SEQUENCE</scope>
</reference>
<keyword evidence="9" id="KW-0805">Transcription regulation</keyword>
<sequence>IPRIMVFRPTWEEFRDFSKYIDYMESKGAHKAGLAKVIPPTEWVPRKKGYNIDDIDMTIPAPICQVVTGKQGLYQQINIQKKSLTVQQFRNLANTERYATPKHFDFEDLERKYWKNITYVAPIYGADVCGSITDEDVNEWNVNKLGTILDYVNEDYGIKIDGVNTAYLYFGMWKTTFAWHTEDMDLYSINYLHFGAPKTWYAVPPEYGRKLEKVANSYFPASYENCRAYLRHKMTLMSPQILKQHDVPFNKITQEAGEVMITFPYGYHAGFNHGFNCAESTNFAMPRWVEYGKRASQCTCSTDMVKISMDTFVRRFQPDRYEAWLEGTDIGPHPEDPPNAVAPAPPPTPNDILCNKNNGNVPKQLIQRMKKHCVPMKTKSFKERNPDLNIEEIQTNPHIPDDVKAVFNGALTLDVEEDVSAEGGAIDRVLSDIDSDFEEDKDYSARKKKRKNDTEYDDDWYSSNKSRSKKKPGKPRDKAKSKEKTKLFSLNRKQKLKKTTKDLPIAKDSHQIKTESSLETKLDKPEGSLLSKLDEHLTKQLENRTLQKLLHKKFEGKIPKIKGDDSLSYNSKTPQLASTTITESSLIVNSSTSSKKSDSVLMTTTPYLNASMSYPLEKQVTASSSGIPIFLKQEPRNGKIAPAAVEERANNGFINYATVAEWSARKTINAPLELTKKSLPTTAAQIDGKPLNFCVANGKYLNNLNIQTDNHSGLTNVHAAANGIKTVHNNASFSPANLDPKYFLNLLSAVPSQSKNPLISPVETVANANSISSHVYNNILYRNLRIQQFLLDKRRQIINQANVAQSNLHQKNSCRTSTSQPSFLVSQKSTNNILTKIVPRKTTDLDVGCLNLSVRKTYTSQSPKEQGTYSKNSPPPLHILNKQANTQHFRNVSHNSNNILNLSSANA</sequence>
<name>A0A0K8TKL1_TABBR</name>
<comment type="catalytic activity">
    <reaction evidence="12">
        <text>N(6),N(6),N(6)-trimethyl-L-lysyl(9)-[histone H3] + 2 2-oxoglutarate + 2 O2 = N(6)-methyl-L-lysyl(9)-[histone H3] + 2 formaldehyde + 2 succinate + 2 CO2</text>
        <dbReference type="Rhea" id="RHEA:60200"/>
        <dbReference type="Rhea" id="RHEA-COMP:15538"/>
        <dbReference type="Rhea" id="RHEA-COMP:15542"/>
        <dbReference type="ChEBI" id="CHEBI:15379"/>
        <dbReference type="ChEBI" id="CHEBI:16526"/>
        <dbReference type="ChEBI" id="CHEBI:16810"/>
        <dbReference type="ChEBI" id="CHEBI:16842"/>
        <dbReference type="ChEBI" id="CHEBI:30031"/>
        <dbReference type="ChEBI" id="CHEBI:61929"/>
        <dbReference type="ChEBI" id="CHEBI:61961"/>
        <dbReference type="EC" id="1.14.11.66"/>
    </reaction>
</comment>
<feature type="compositionally biased region" description="Basic and acidic residues" evidence="13">
    <location>
        <begin position="499"/>
        <end position="520"/>
    </location>
</feature>
<dbReference type="SUPFAM" id="SSF51197">
    <property type="entry name" value="Clavaminate synthase-like"/>
    <property type="match status" value="1"/>
</dbReference>
<dbReference type="AlphaFoldDB" id="A0A0K8TKL1"/>
<evidence type="ECO:0000256" key="8">
    <source>
        <dbReference type="ARBA" id="ARBA00023004"/>
    </source>
</evidence>
<feature type="domain" description="JmjN" evidence="14">
    <location>
        <begin position="4"/>
        <end position="46"/>
    </location>
</feature>
<dbReference type="FunFam" id="2.60.120.650:FF:000003">
    <property type="entry name" value="Lysine-specific demethylase 4D"/>
    <property type="match status" value="1"/>
</dbReference>
<dbReference type="EMBL" id="GDAI01002952">
    <property type="protein sequence ID" value="JAI14651.1"/>
    <property type="molecule type" value="mRNA"/>
</dbReference>
<dbReference type="SMART" id="SM00545">
    <property type="entry name" value="JmjN"/>
    <property type="match status" value="1"/>
</dbReference>
<dbReference type="InterPro" id="IPR003349">
    <property type="entry name" value="JmjN"/>
</dbReference>
<evidence type="ECO:0000259" key="14">
    <source>
        <dbReference type="PROSITE" id="PS51183"/>
    </source>
</evidence>
<dbReference type="PROSITE" id="PS51183">
    <property type="entry name" value="JMJN"/>
    <property type="match status" value="1"/>
</dbReference>
<dbReference type="Pfam" id="PF02373">
    <property type="entry name" value="JmjC"/>
    <property type="match status" value="1"/>
</dbReference>
<evidence type="ECO:0000313" key="16">
    <source>
        <dbReference type="EMBL" id="JAI14651.1"/>
    </source>
</evidence>
<comment type="similarity">
    <text evidence="2">Belongs to the JHDM3 histone demethylase family.</text>
</comment>
<feature type="non-terminal residue" evidence="16">
    <location>
        <position position="907"/>
    </location>
</feature>
<dbReference type="GO" id="GO:0140684">
    <property type="term" value="F:histone H3K9me2/H3K9me3 demethylase activity"/>
    <property type="evidence" value="ECO:0007669"/>
    <property type="project" value="UniProtKB-EC"/>
</dbReference>
<accession>A0A0K8TKL1</accession>
<protein>
    <recommendedName>
        <fullName evidence="3">[histone H3]-trimethyl-L-lysine(9) demethylase</fullName>
        <ecNumber evidence="3">1.14.11.66</ecNumber>
    </recommendedName>
</protein>
<evidence type="ECO:0000256" key="2">
    <source>
        <dbReference type="ARBA" id="ARBA00009711"/>
    </source>
</evidence>
<evidence type="ECO:0000256" key="1">
    <source>
        <dbReference type="ARBA" id="ARBA00004123"/>
    </source>
</evidence>
<dbReference type="Pfam" id="PF02375">
    <property type="entry name" value="JmjN"/>
    <property type="match status" value="1"/>
</dbReference>
<keyword evidence="6" id="KW-0156">Chromatin regulator</keyword>
<keyword evidence="5" id="KW-0862">Zinc</keyword>
<dbReference type="PANTHER" id="PTHR10694">
    <property type="entry name" value="LYSINE-SPECIFIC DEMETHYLASE"/>
    <property type="match status" value="1"/>
</dbReference>
<keyword evidence="7" id="KW-0560">Oxidoreductase</keyword>
<evidence type="ECO:0000259" key="15">
    <source>
        <dbReference type="PROSITE" id="PS51184"/>
    </source>
</evidence>
<feature type="compositionally biased region" description="Basic and acidic residues" evidence="13">
    <location>
        <begin position="474"/>
        <end position="486"/>
    </location>
</feature>
<evidence type="ECO:0000256" key="3">
    <source>
        <dbReference type="ARBA" id="ARBA00012900"/>
    </source>
</evidence>
<dbReference type="GO" id="GO:0000785">
    <property type="term" value="C:chromatin"/>
    <property type="evidence" value="ECO:0007669"/>
    <property type="project" value="TreeGrafter"/>
</dbReference>
<feature type="region of interest" description="Disordered" evidence="13">
    <location>
        <begin position="439"/>
        <end position="520"/>
    </location>
</feature>
<evidence type="ECO:0000256" key="4">
    <source>
        <dbReference type="ARBA" id="ARBA00022723"/>
    </source>
</evidence>
<dbReference type="GO" id="GO:0051864">
    <property type="term" value="F:histone H3K36 demethylase activity"/>
    <property type="evidence" value="ECO:0007669"/>
    <property type="project" value="TreeGrafter"/>
</dbReference>
<dbReference type="InterPro" id="IPR003347">
    <property type="entry name" value="JmjC_dom"/>
</dbReference>
<evidence type="ECO:0000256" key="9">
    <source>
        <dbReference type="ARBA" id="ARBA00023015"/>
    </source>
</evidence>
<keyword evidence="11" id="KW-0539">Nucleus</keyword>
<comment type="subcellular location">
    <subcellularLocation>
        <location evidence="1">Nucleus</location>
    </subcellularLocation>
</comment>
<keyword evidence="10" id="KW-0804">Transcription</keyword>